<keyword evidence="2" id="KW-1185">Reference proteome</keyword>
<accession>A0AAV0PLA6</accession>
<reference evidence="1" key="1">
    <citation type="submission" date="2022-08" db="EMBL/GenBank/DDBJ databases">
        <authorList>
            <person name="Gutierrez-Valencia J."/>
        </authorList>
    </citation>
    <scope>NUCLEOTIDE SEQUENCE</scope>
</reference>
<dbReference type="AlphaFoldDB" id="A0AAV0PLA6"/>
<organism evidence="1 2">
    <name type="scientific">Linum tenue</name>
    <dbReference type="NCBI Taxonomy" id="586396"/>
    <lineage>
        <taxon>Eukaryota</taxon>
        <taxon>Viridiplantae</taxon>
        <taxon>Streptophyta</taxon>
        <taxon>Embryophyta</taxon>
        <taxon>Tracheophyta</taxon>
        <taxon>Spermatophyta</taxon>
        <taxon>Magnoliopsida</taxon>
        <taxon>eudicotyledons</taxon>
        <taxon>Gunneridae</taxon>
        <taxon>Pentapetalae</taxon>
        <taxon>rosids</taxon>
        <taxon>fabids</taxon>
        <taxon>Malpighiales</taxon>
        <taxon>Linaceae</taxon>
        <taxon>Linum</taxon>
    </lineage>
</organism>
<comment type="caution">
    <text evidence="1">The sequence shown here is derived from an EMBL/GenBank/DDBJ whole genome shotgun (WGS) entry which is preliminary data.</text>
</comment>
<evidence type="ECO:0000313" key="1">
    <source>
        <dbReference type="EMBL" id="CAI0471894.1"/>
    </source>
</evidence>
<dbReference type="EMBL" id="CAMGYJ010000009">
    <property type="protein sequence ID" value="CAI0471894.1"/>
    <property type="molecule type" value="Genomic_DNA"/>
</dbReference>
<sequence>MRSSVGVEASERCLHLVVREKLSPTRDVRNGKSHDEPRARFFSVRVVSPSSPTAVPEPINSMSSKWIEGERRLQRIYLFTMKWDLSQLSAVGAACSYFVSATITLSHQLEAVISFRTTMSVPSSTKSIILTSMALSLSAYSTLLSREAAPGLWLSS</sequence>
<gene>
    <name evidence="1" type="ORF">LITE_LOCUS39062</name>
</gene>
<evidence type="ECO:0000313" key="2">
    <source>
        <dbReference type="Proteomes" id="UP001154282"/>
    </source>
</evidence>
<proteinExistence type="predicted"/>
<protein>
    <submittedName>
        <fullName evidence="1">Uncharacterized protein</fullName>
    </submittedName>
</protein>
<name>A0AAV0PLA6_9ROSI</name>
<dbReference type="Proteomes" id="UP001154282">
    <property type="component" value="Unassembled WGS sequence"/>
</dbReference>